<dbReference type="OrthoDB" id="5609147at2"/>
<keyword evidence="1" id="KW-0239">DNA-directed DNA polymerase</keyword>
<dbReference type="AlphaFoldDB" id="A0A084CMJ1"/>
<dbReference type="GO" id="GO:0006260">
    <property type="term" value="P:DNA replication"/>
    <property type="evidence" value="ECO:0007669"/>
    <property type="project" value="UniProtKB-KW"/>
</dbReference>
<keyword evidence="3" id="KW-1185">Reference proteome</keyword>
<organism evidence="2 3">
    <name type="scientific">Candidatus Photodesmus blepharonis</name>
    <dbReference type="NCBI Taxonomy" id="1179155"/>
    <lineage>
        <taxon>Bacteria</taxon>
        <taxon>Pseudomonadati</taxon>
        <taxon>Pseudomonadota</taxon>
        <taxon>Gammaproteobacteria</taxon>
        <taxon>Vibrionales</taxon>
        <taxon>Vibrionaceae</taxon>
        <taxon>Candidatus Photodesmus</taxon>
    </lineage>
</organism>
<gene>
    <name evidence="2" type="primary">holD</name>
    <name evidence="2" type="ORF">CF67_05018</name>
</gene>
<evidence type="ECO:0000256" key="1">
    <source>
        <dbReference type="PIRNR" id="PIRNR029225"/>
    </source>
</evidence>
<dbReference type="STRING" id="1179155.CF67_05018"/>
<dbReference type="InterPro" id="IPR036654">
    <property type="entry name" value="DNA_pol_III_psi_sf"/>
</dbReference>
<dbReference type="RefSeq" id="WP_052538124.1">
    <property type="nucleotide sequence ID" value="NZ_JGVK01000028.1"/>
</dbReference>
<accession>A0A084CMJ1</accession>
<dbReference type="eggNOG" id="COG3050">
    <property type="taxonomic scope" value="Bacteria"/>
</dbReference>
<name>A0A084CMJ1_9GAMM</name>
<proteinExistence type="predicted"/>
<dbReference type="EMBL" id="JGVK01000028">
    <property type="protein sequence ID" value="KEY91020.1"/>
    <property type="molecule type" value="Genomic_DNA"/>
</dbReference>
<evidence type="ECO:0000313" key="2">
    <source>
        <dbReference type="EMBL" id="KEY91020.1"/>
    </source>
</evidence>
<keyword evidence="1" id="KW-0808">Transferase</keyword>
<reference evidence="2 3" key="1">
    <citation type="submission" date="2014-03" db="EMBL/GenBank/DDBJ databases">
        <title>Selection and divergence in the genomes of co-occurring obligate luminous symbionts with specific hosts.</title>
        <authorList>
            <person name="Hendry T.A."/>
            <person name="de Wet J.R."/>
            <person name="Dunlap P.V."/>
        </authorList>
    </citation>
    <scope>NUCLEOTIDE SEQUENCE [LARGE SCALE GENOMIC DNA]</scope>
    <source>
        <strain evidence="2 3">Ppalp.1</strain>
    </source>
</reference>
<dbReference type="GO" id="GO:0003887">
    <property type="term" value="F:DNA-directed DNA polymerase activity"/>
    <property type="evidence" value="ECO:0007669"/>
    <property type="project" value="UniProtKB-KW"/>
</dbReference>
<dbReference type="Pfam" id="PF03603">
    <property type="entry name" value="DNA_III_psi"/>
    <property type="match status" value="1"/>
</dbReference>
<dbReference type="Proteomes" id="UP000053784">
    <property type="component" value="Unassembled WGS sequence"/>
</dbReference>
<dbReference type="InterPro" id="IPR004615">
    <property type="entry name" value="DNA_pol_III_psi"/>
</dbReference>
<keyword evidence="1" id="KW-0235">DNA replication</keyword>
<protein>
    <recommendedName>
        <fullName evidence="1">DNA polymerase III subunit psi</fullName>
    </recommendedName>
</protein>
<evidence type="ECO:0000313" key="3">
    <source>
        <dbReference type="Proteomes" id="UP000053784"/>
    </source>
</evidence>
<comment type="function">
    <text evidence="1">Part of the beta sliding clamp loading complex, which hydrolyzes ATP to load the beta clamp onto primed DNA to form the DNA replication pre-initiation complex. DNA polymerase III is a complex, multichain enzyme responsible for most of the replicative synthesis in bacteria. This DNA polymerase also exhibits 3' to 5' exonuclease activity.</text>
</comment>
<keyword evidence="1" id="KW-0548">Nucleotidyltransferase</keyword>
<dbReference type="SUPFAM" id="SSF102220">
    <property type="entry name" value="DNA polymerase III psi subunit"/>
    <property type="match status" value="1"/>
</dbReference>
<dbReference type="PIRSF" id="PIRSF029225">
    <property type="entry name" value="DNA_pol_III_psi"/>
    <property type="match status" value="1"/>
</dbReference>
<comment type="caution">
    <text evidence="2">The sequence shown here is derived from an EMBL/GenBank/DDBJ whole genome shotgun (WGS) entry which is preliminary data.</text>
</comment>
<dbReference type="GO" id="GO:0008408">
    <property type="term" value="F:3'-5' exonuclease activity"/>
    <property type="evidence" value="ECO:0007669"/>
    <property type="project" value="InterPro"/>
</dbReference>
<sequence length="140" mass="16305">MQKQKTLLQDTSSYLKEMGISHWLLIHPEKLTGYKPTKITLRNSCKLLLVSTSCPALEEAKLFERVLKSIQLNLSQARHLIPEYLNYLAKHQLEWIWFADTKMIKGIAEKSLSSPSLSKLNNNRGERRALWKQICHFKNL</sequence>
<dbReference type="Gene3D" id="3.40.50.10220">
    <property type="entry name" value="DNA polymerase III, psi subunit"/>
    <property type="match status" value="1"/>
</dbReference>